<gene>
    <name evidence="1" type="ORF">ArsFIN_46970</name>
    <name evidence="2" type="ORF">QE258_26595</name>
</gene>
<proteinExistence type="predicted"/>
<dbReference type="RefSeq" id="WP_135678667.1">
    <property type="nucleotide sequence ID" value="NZ_CP038616.1"/>
</dbReference>
<evidence type="ECO:0000313" key="4">
    <source>
        <dbReference type="Proteomes" id="UP001177592"/>
    </source>
</evidence>
<geneLocation type="plasmid" evidence="2 4">
    <name>paNv_CAN10</name>
</geneLocation>
<protein>
    <submittedName>
        <fullName evidence="2">DUF3383 family protein</fullName>
    </submittedName>
</protein>
<sequence length="509" mass="55381">MNNNLGIDIENVVNVQLLKEQRGANYDNINHVIMMTSETGTIFDGKTIYATYKNIAGVKADFGITSKTYQMATAFFGTSPNPIGSGGSLIIGHWRKTDLTLPAVEFDTLTGSEIDSNALLKTLRQIDDGSMKIGELTLENLNFGDAVTFSDVINVLNGSLPAGYPSAENQPNDSNVPTNGKSTFAYLDKRLVVSGKGLANASEGGTGTFIGNLLGLGDSAVLTKATPPQTLTAQSPDEAITDVVAASSGCGYCFIDELTNDQILKLASYSQANKILGYQVVSHPDNLTTKGLAWQVSKKGQEYFRLLFSRRNQKALAVSYMARVHVVDFSAENSAMTIHLKELACEPESYSQTEVDSASSVGIDIYTLIKDRPVVMCSNANEFVDNVYNLKAYVNQVQVDTFNLMKATATKIPQTEKGVDLLVDCINQVAARFVRASVFAAGKWTSPDTFGDEEQFKRSIESKGYFTYANLLAEQSQVDRINRKSPTIQQAVKNAGAFHRADIIINFNY</sequence>
<evidence type="ECO:0000313" key="1">
    <source>
        <dbReference type="EMBL" id="QBY46086.1"/>
    </source>
</evidence>
<dbReference type="Proteomes" id="UP001177592">
    <property type="component" value="Plasmid paNv_CAN10"/>
</dbReference>
<geneLocation type="plasmid" evidence="1">
    <name>pArsFIN4</name>
</geneLocation>
<keyword evidence="1" id="KW-0614">Plasmid</keyword>
<dbReference type="EMBL" id="CP123533">
    <property type="protein sequence ID" value="WGM08933.1"/>
    <property type="molecule type" value="Genomic_DNA"/>
</dbReference>
<reference evidence="2" key="2">
    <citation type="submission" date="2023-04" db="EMBL/GenBank/DDBJ databases">
        <title>Genome dynamics across the evolutionary transition to endosymbiosis.</title>
        <authorList>
            <person name="Siozios S."/>
            <person name="Nadal-Jimenez P."/>
            <person name="Azagi T."/>
            <person name="Sprong H."/>
            <person name="Frost C.L."/>
            <person name="Parratt S.R."/>
            <person name="Taylor G."/>
            <person name="Brettell L."/>
            <person name="Lew K.C."/>
            <person name="Croft L."/>
            <person name="King K.C."/>
            <person name="Brockhurst M.A."/>
            <person name="Hypsa V."/>
            <person name="Novakova E."/>
            <person name="Darby A.C."/>
            <person name="Hurst G.D.D."/>
        </authorList>
    </citation>
    <scope>NUCLEOTIDE SEQUENCE</scope>
    <source>
        <strain evidence="2">ANv_CAN</strain>
        <plasmid evidence="2">paNv_CAN10</plasmid>
    </source>
</reference>
<dbReference type="Proteomes" id="UP000295134">
    <property type="component" value="Plasmid pArsFIN4"/>
</dbReference>
<evidence type="ECO:0000313" key="2">
    <source>
        <dbReference type="EMBL" id="WGM08933.1"/>
    </source>
</evidence>
<dbReference type="GeneID" id="39752014"/>
<organism evidence="1 3">
    <name type="scientific">Arsenophonus nasoniae</name>
    <name type="common">son-killer infecting Nasonia vitripennis</name>
    <dbReference type="NCBI Taxonomy" id="638"/>
    <lineage>
        <taxon>Bacteria</taxon>
        <taxon>Pseudomonadati</taxon>
        <taxon>Pseudomonadota</taxon>
        <taxon>Gammaproteobacteria</taxon>
        <taxon>Enterobacterales</taxon>
        <taxon>Morganellaceae</taxon>
        <taxon>Arsenophonus</taxon>
    </lineage>
</organism>
<dbReference type="AlphaFoldDB" id="A0A4P7L0V7"/>
<dbReference type="EMBL" id="CP038616">
    <property type="protein sequence ID" value="QBY46086.1"/>
    <property type="molecule type" value="Genomic_DNA"/>
</dbReference>
<geneLocation type="plasmid" evidence="3">
    <name>parsfin4</name>
</geneLocation>
<keyword evidence="4" id="KW-1185">Reference proteome</keyword>
<accession>A0A4P7L0V7</accession>
<dbReference type="Pfam" id="PF11863">
    <property type="entry name" value="DUF3383"/>
    <property type="match status" value="1"/>
</dbReference>
<dbReference type="KEGG" id="ans:ArsFIN_46970"/>
<reference evidence="1 3" key="1">
    <citation type="submission" date="2019-03" db="EMBL/GenBank/DDBJ databases">
        <title>Long-read sequencing reveals hyperdense prophage content in a complex bacterial symbiont genome.</title>
        <authorList>
            <person name="Frost C.L."/>
            <person name="Siozios S."/>
            <person name="Nadal-Jimenez P."/>
            <person name="Brockhurst M.A."/>
            <person name="King K.C."/>
            <person name="Darby A.C."/>
            <person name="Hurst G.D.D."/>
        </authorList>
    </citation>
    <scope>NUCLEOTIDE SEQUENCE [LARGE SCALE GENOMIC DNA]</scope>
    <source>
        <strain evidence="1 3">FIN</strain>
        <plasmid evidence="1">pArsFIN4</plasmid>
        <plasmid evidence="3">parsfin4</plasmid>
    </source>
</reference>
<evidence type="ECO:0000313" key="3">
    <source>
        <dbReference type="Proteomes" id="UP000295134"/>
    </source>
</evidence>
<name>A0A4P7L0V7_9GAMM</name>
<dbReference type="InterPro" id="IPR021808">
    <property type="entry name" value="DUF3383"/>
</dbReference>